<evidence type="ECO:0000256" key="3">
    <source>
        <dbReference type="ARBA" id="ARBA00022448"/>
    </source>
</evidence>
<reference evidence="13" key="1">
    <citation type="submission" date="2021-06" db="EMBL/GenBank/DDBJ databases">
        <authorList>
            <consortium name="Wellcome Sanger Institute Data Sharing"/>
        </authorList>
    </citation>
    <scope>NUCLEOTIDE SEQUENCE [LARGE SCALE GENOMIC DNA]</scope>
</reference>
<evidence type="ECO:0000256" key="9">
    <source>
        <dbReference type="ARBA" id="ARBA00023136"/>
    </source>
</evidence>
<accession>A0A8C4XGI2</accession>
<evidence type="ECO:0000313" key="13">
    <source>
        <dbReference type="Ensembl" id="ENSECRP00000030341.1"/>
    </source>
</evidence>
<feature type="region of interest" description="Disordered" evidence="11">
    <location>
        <begin position="1"/>
        <end position="28"/>
    </location>
</feature>
<feature type="compositionally biased region" description="Basic and acidic residues" evidence="11">
    <location>
        <begin position="12"/>
        <end position="28"/>
    </location>
</feature>
<comment type="subcellular location">
    <subcellularLocation>
        <location evidence="1">Cell membrane</location>
        <topology evidence="1">Multi-pass membrane protein</topology>
    </subcellularLocation>
</comment>
<evidence type="ECO:0000256" key="4">
    <source>
        <dbReference type="ARBA" id="ARBA00022475"/>
    </source>
</evidence>
<sequence length="108" mass="12355">MEAGFELLPTKHLPEEKSRPERTADGHHDDKLTWRRKILKEIAAFLILANIMLWVIPAFGVHPQLEDGLGKQFFGFSVWFVILNLALPLSVFYRMHSVGGLLEVLFVV</sequence>
<organism evidence="13 14">
    <name type="scientific">Erpetoichthys calabaricus</name>
    <name type="common">Rope fish</name>
    <name type="synonym">Calamoichthys calabaricus</name>
    <dbReference type="NCBI Taxonomy" id="27687"/>
    <lineage>
        <taxon>Eukaryota</taxon>
        <taxon>Metazoa</taxon>
        <taxon>Chordata</taxon>
        <taxon>Craniata</taxon>
        <taxon>Vertebrata</taxon>
        <taxon>Euteleostomi</taxon>
        <taxon>Actinopterygii</taxon>
        <taxon>Polypteriformes</taxon>
        <taxon>Polypteridae</taxon>
        <taxon>Erpetoichthys</taxon>
    </lineage>
</organism>
<protein>
    <submittedName>
        <fullName evidence="13">Proton channel OTOP3-like</fullName>
    </submittedName>
</protein>
<evidence type="ECO:0000256" key="6">
    <source>
        <dbReference type="ARBA" id="ARBA00022781"/>
    </source>
</evidence>
<dbReference type="InterPro" id="IPR004878">
    <property type="entry name" value="Otopetrin"/>
</dbReference>
<dbReference type="GO" id="GO:0015252">
    <property type="term" value="F:proton channel activity"/>
    <property type="evidence" value="ECO:0007669"/>
    <property type="project" value="InterPro"/>
</dbReference>
<feature type="transmembrane region" description="Helical" evidence="12">
    <location>
        <begin position="42"/>
        <end position="61"/>
    </location>
</feature>
<keyword evidence="4" id="KW-1003">Cell membrane</keyword>
<keyword evidence="14" id="KW-1185">Reference proteome</keyword>
<dbReference type="Pfam" id="PF03189">
    <property type="entry name" value="Otopetrin"/>
    <property type="match status" value="1"/>
</dbReference>
<evidence type="ECO:0000256" key="8">
    <source>
        <dbReference type="ARBA" id="ARBA00023065"/>
    </source>
</evidence>
<feature type="transmembrane region" description="Helical" evidence="12">
    <location>
        <begin position="73"/>
        <end position="93"/>
    </location>
</feature>
<dbReference type="AlphaFoldDB" id="A0A8C4XGI2"/>
<evidence type="ECO:0000256" key="12">
    <source>
        <dbReference type="SAM" id="Phobius"/>
    </source>
</evidence>
<evidence type="ECO:0000256" key="11">
    <source>
        <dbReference type="SAM" id="MobiDB-lite"/>
    </source>
</evidence>
<proteinExistence type="inferred from homology"/>
<evidence type="ECO:0000313" key="14">
    <source>
        <dbReference type="Proteomes" id="UP000694620"/>
    </source>
</evidence>
<keyword evidence="9 12" id="KW-0472">Membrane</keyword>
<keyword evidence="8" id="KW-0406">Ion transport</keyword>
<dbReference type="GeneTree" id="ENSGT00940000160638"/>
<dbReference type="PANTHER" id="PTHR21522">
    <property type="entry name" value="PROTON CHANNEL OTOP"/>
    <property type="match status" value="1"/>
</dbReference>
<evidence type="ECO:0000256" key="7">
    <source>
        <dbReference type="ARBA" id="ARBA00022989"/>
    </source>
</evidence>
<keyword evidence="3" id="KW-0813">Transport</keyword>
<evidence type="ECO:0000256" key="2">
    <source>
        <dbReference type="ARBA" id="ARBA00006513"/>
    </source>
</evidence>
<dbReference type="GO" id="GO:0005886">
    <property type="term" value="C:plasma membrane"/>
    <property type="evidence" value="ECO:0007669"/>
    <property type="project" value="UniProtKB-SubCell"/>
</dbReference>
<dbReference type="Proteomes" id="UP000694620">
    <property type="component" value="Chromosome 14"/>
</dbReference>
<reference evidence="13" key="3">
    <citation type="submission" date="2025-09" db="UniProtKB">
        <authorList>
            <consortium name="Ensembl"/>
        </authorList>
    </citation>
    <scope>IDENTIFICATION</scope>
</reference>
<dbReference type="PANTHER" id="PTHR21522:SF36">
    <property type="entry name" value="PROTON CHANNEL OTOP3"/>
    <property type="match status" value="1"/>
</dbReference>
<reference evidence="13" key="2">
    <citation type="submission" date="2025-08" db="UniProtKB">
        <authorList>
            <consortium name="Ensembl"/>
        </authorList>
    </citation>
    <scope>IDENTIFICATION</scope>
</reference>
<name>A0A8C4XGI2_ERPCA</name>
<evidence type="ECO:0000256" key="5">
    <source>
        <dbReference type="ARBA" id="ARBA00022692"/>
    </source>
</evidence>
<keyword evidence="6" id="KW-0375">Hydrogen ion transport</keyword>
<keyword evidence="10" id="KW-0407">Ion channel</keyword>
<comment type="similarity">
    <text evidence="2">Belongs to the otopetrin family.</text>
</comment>
<dbReference type="Ensembl" id="ENSECRT00000030984.1">
    <property type="protein sequence ID" value="ENSECRP00000030341.1"/>
    <property type="gene ID" value="ENSECRG00000020593.1"/>
</dbReference>
<evidence type="ECO:0000256" key="1">
    <source>
        <dbReference type="ARBA" id="ARBA00004651"/>
    </source>
</evidence>
<keyword evidence="7 12" id="KW-1133">Transmembrane helix</keyword>
<keyword evidence="5 12" id="KW-0812">Transmembrane</keyword>
<gene>
    <name evidence="13" type="primary">LOC114664426</name>
</gene>
<evidence type="ECO:0000256" key="10">
    <source>
        <dbReference type="ARBA" id="ARBA00023303"/>
    </source>
</evidence>